<dbReference type="InterPro" id="IPR043504">
    <property type="entry name" value="Peptidase_S1_PA_chymotrypsin"/>
</dbReference>
<feature type="signal peptide" evidence="1">
    <location>
        <begin position="1"/>
        <end position="28"/>
    </location>
</feature>
<gene>
    <name evidence="2" type="ORF">BN971_02534</name>
</gene>
<organism evidence="2 3">
    <name type="scientific">Mycobacterium bohemicum DSM 44277</name>
    <dbReference type="NCBI Taxonomy" id="1236609"/>
    <lineage>
        <taxon>Bacteria</taxon>
        <taxon>Bacillati</taxon>
        <taxon>Actinomycetota</taxon>
        <taxon>Actinomycetes</taxon>
        <taxon>Mycobacteriales</taxon>
        <taxon>Mycobacteriaceae</taxon>
        <taxon>Mycobacterium</taxon>
    </lineage>
</organism>
<name>A0A0U0WAC7_MYCBE</name>
<accession>A0A0U0WAC7</accession>
<evidence type="ECO:0000313" key="2">
    <source>
        <dbReference type="EMBL" id="CPR11254.1"/>
    </source>
</evidence>
<dbReference type="CDD" id="cd21112">
    <property type="entry name" value="alphaLP-like"/>
    <property type="match status" value="1"/>
</dbReference>
<evidence type="ECO:0000256" key="1">
    <source>
        <dbReference type="SAM" id="SignalP"/>
    </source>
</evidence>
<dbReference type="SUPFAM" id="SSF50494">
    <property type="entry name" value="Trypsin-like serine proteases"/>
    <property type="match status" value="1"/>
</dbReference>
<dbReference type="Proteomes" id="UP000198875">
    <property type="component" value="Unassembled WGS sequence"/>
</dbReference>
<dbReference type="Gene3D" id="2.40.10.10">
    <property type="entry name" value="Trypsin-like serine proteases"/>
    <property type="match status" value="2"/>
</dbReference>
<dbReference type="RefSeq" id="WP_085182688.1">
    <property type="nucleotide sequence ID" value="NZ_CSTD01000002.1"/>
</dbReference>
<keyword evidence="1" id="KW-0732">Signal</keyword>
<feature type="chain" id="PRO_5006703841" evidence="1">
    <location>
        <begin position="29"/>
        <end position="215"/>
    </location>
</feature>
<dbReference type="AlphaFoldDB" id="A0A0U0WAC7"/>
<reference evidence="2 3" key="1">
    <citation type="submission" date="2015-03" db="EMBL/GenBank/DDBJ databases">
        <authorList>
            <person name="Murphy D."/>
        </authorList>
    </citation>
    <scope>NUCLEOTIDE SEQUENCE [LARGE SCALE GENOMIC DNA]</scope>
    <source>
        <strain evidence="2 3">DSM 44277</strain>
    </source>
</reference>
<dbReference type="EMBL" id="CSTD01000002">
    <property type="protein sequence ID" value="CPR11254.1"/>
    <property type="molecule type" value="Genomic_DNA"/>
</dbReference>
<proteinExistence type="predicted"/>
<protein>
    <submittedName>
        <fullName evidence="2">Trypsin domain-containing protein</fullName>
    </submittedName>
</protein>
<dbReference type="InterPro" id="IPR009003">
    <property type="entry name" value="Peptidase_S1_PA"/>
</dbReference>
<evidence type="ECO:0000313" key="3">
    <source>
        <dbReference type="Proteomes" id="UP000198875"/>
    </source>
</evidence>
<dbReference type="OrthoDB" id="4773429at2"/>
<sequence length="215" mass="21997" precursor="true">MAIPWLRGLGVVGAAVLAATTFAKPALAAAPPTPGIEVDDENGRCTAGFAAQGRDGGYYLMTSGHCDAHDGSDWTYADGVPLGRITASEQDGDKRDAAIIRLGPGVGEPTGDVDGRYPVRDVLGAAQITVGMPFCKVGAVTGETCGAVKSVDGDLVEASVYSLNGDSGSPGFVKNSDGTVSAVGLLMSSPDNDDYTTDFVLVQPLLGRWGLHILP</sequence>